<evidence type="ECO:0000256" key="3">
    <source>
        <dbReference type="ARBA" id="ARBA00022490"/>
    </source>
</evidence>
<dbReference type="CDD" id="cd07962">
    <property type="entry name" value="Anticodon_Ia_Val"/>
    <property type="match status" value="1"/>
</dbReference>
<dbReference type="InterPro" id="IPR033705">
    <property type="entry name" value="Anticodon_Ia_Val"/>
</dbReference>
<proteinExistence type="inferred from homology"/>
<sequence length="806" mass="94159">MLPKEYNFLEVEKKWQNEWTTGKYSEIFKFNENDSDSEVYVIDTPPPFTSGKLHMGHVLNFIWIDAIARFKRMKGFNVLCPQGWDTQGLPTELKVEQKYKIRKNEREKFRELCVEWTKEFISNMKSQMTVIGYVPDWSREYKTMDPDYWKAVQYSLLKFYEKGMIYKAKHPVHFCPSCGTAIAKAEIEYTTRETTLNFIKFCSDGNDARPSNPNDENFITIATTRPELIQACVAVFVHPNDERYKNLTGKFVHVPLTDRKVKIIAESEVDMNFGTGIVMICSFGDEHDVKWIYKYNLEVINAINEYGKLSDLCGIYAGLKVEEARKKIIEDLNVKNFIVRQEKISQNVGIHERCKKPVEFISTDQWFIKVVDFKDKILEKSKNIMWIPDYMEKRFDDWVENMDWDWVISRQRVFGTPIPFYYCENCSKIIPAEISELPIDPTLKEKKCPDCGKILSPAGDVCDCWVDSSITPLIISKWMNNKEYFNKTYPSSLRPQGHEIIRTWAFYTIFRCLTLTEQIPFNKILVNGMVFGPDGKKMSKSLGNVVEPNEIVVKYGADAVRQWACTFVPGSDTTLIMKDIDYGKRFITKLWNAARFIEMNLQDYEHNQNENFENLLTPVDKWILAKCDRMIEKTGQALENFNFTIMKDLQNFVWHDVCDNYLELVKYRLYENINKKAAQYTLYILLRNLMKLLAPFIPHTTEEIEQNFNKDGRSVHAKGNFPNVIGIDKKYLNVENVVAVIEAIRKFKGDNKFKLSEEVSKVKIYGKQDVTEVKFIEECVIDIKKAGKVKEVEIFDGDVFKVDCER</sequence>
<evidence type="ECO:0000313" key="13">
    <source>
        <dbReference type="EMBL" id="CEG11360.1"/>
    </source>
</evidence>
<dbReference type="InterPro" id="IPR002303">
    <property type="entry name" value="Valyl-tRNA_ligase"/>
</dbReference>
<name>A0A098E8P9_9ZZZZ</name>
<evidence type="ECO:0000256" key="6">
    <source>
        <dbReference type="ARBA" id="ARBA00022840"/>
    </source>
</evidence>
<evidence type="ECO:0000256" key="10">
    <source>
        <dbReference type="ARBA" id="ARBA00047552"/>
    </source>
</evidence>
<dbReference type="InterPro" id="IPR014729">
    <property type="entry name" value="Rossmann-like_a/b/a_fold"/>
</dbReference>
<dbReference type="InterPro" id="IPR002300">
    <property type="entry name" value="aa-tRNA-synth_Ia"/>
</dbReference>
<evidence type="ECO:0000256" key="2">
    <source>
        <dbReference type="ARBA" id="ARBA00013169"/>
    </source>
</evidence>
<dbReference type="SUPFAM" id="SSF47323">
    <property type="entry name" value="Anticodon-binding domain of a subclass of class I aminoacyl-tRNA synthetases"/>
    <property type="match status" value="1"/>
</dbReference>
<protein>
    <recommendedName>
        <fullName evidence="2">valine--tRNA ligase</fullName>
        <ecNumber evidence="2">6.1.1.9</ecNumber>
    </recommendedName>
    <alternativeName>
        <fullName evidence="9">Valyl-tRNA synthetase</fullName>
    </alternativeName>
</protein>
<gene>
    <name evidence="13" type="primary">valS</name>
    <name evidence="13" type="ORF">MSIBF_A1400005</name>
</gene>
<keyword evidence="5" id="KW-0547">Nucleotide-binding</keyword>
<organism evidence="13">
    <name type="scientific">groundwater metagenome</name>
    <dbReference type="NCBI Taxonomy" id="717931"/>
    <lineage>
        <taxon>unclassified sequences</taxon>
        <taxon>metagenomes</taxon>
        <taxon>ecological metagenomes</taxon>
    </lineage>
</organism>
<dbReference type="InterPro" id="IPR022874">
    <property type="entry name" value="Valine-tRNA_ligase_type_2"/>
</dbReference>
<evidence type="ECO:0000256" key="9">
    <source>
        <dbReference type="ARBA" id="ARBA00029936"/>
    </source>
</evidence>
<evidence type="ECO:0000259" key="12">
    <source>
        <dbReference type="Pfam" id="PF08264"/>
    </source>
</evidence>
<keyword evidence="3" id="KW-0963">Cytoplasm</keyword>
<dbReference type="InterPro" id="IPR009080">
    <property type="entry name" value="tRNAsynth_Ia_anticodon-bd"/>
</dbReference>
<dbReference type="NCBIfam" id="TIGR00422">
    <property type="entry name" value="valS"/>
    <property type="match status" value="1"/>
</dbReference>
<keyword evidence="6" id="KW-0067">ATP-binding</keyword>
<dbReference type="PROSITE" id="PS00178">
    <property type="entry name" value="AA_TRNA_LIGASE_I"/>
    <property type="match status" value="1"/>
</dbReference>
<evidence type="ECO:0000256" key="5">
    <source>
        <dbReference type="ARBA" id="ARBA00022741"/>
    </source>
</evidence>
<dbReference type="PANTHER" id="PTHR11946:SF93">
    <property type="entry name" value="VALINE--TRNA LIGASE, CHLOROPLASTIC_MITOCHONDRIAL 2"/>
    <property type="match status" value="1"/>
</dbReference>
<dbReference type="InterPro" id="IPR013155">
    <property type="entry name" value="M/V/L/I-tRNA-synth_anticd-bd"/>
</dbReference>
<dbReference type="GO" id="GO:0004832">
    <property type="term" value="F:valine-tRNA ligase activity"/>
    <property type="evidence" value="ECO:0007669"/>
    <property type="project" value="UniProtKB-EC"/>
</dbReference>
<feature type="domain" description="Methionyl/Valyl/Leucyl/Isoleucyl-tRNA synthetase anticodon-binding" evidence="12">
    <location>
        <begin position="620"/>
        <end position="761"/>
    </location>
</feature>
<dbReference type="Pfam" id="PF08264">
    <property type="entry name" value="Anticodon_1"/>
    <property type="match status" value="1"/>
</dbReference>
<reference evidence="13" key="1">
    <citation type="submission" date="2014-09" db="EMBL/GenBank/DDBJ databases">
        <authorList>
            <person name="Probst J Alexander"/>
        </authorList>
    </citation>
    <scope>NUCLEOTIDE SEQUENCE</scope>
</reference>
<accession>A0A098E8P9</accession>
<dbReference type="CDD" id="cd00817">
    <property type="entry name" value="ValRS_core"/>
    <property type="match status" value="1"/>
</dbReference>
<dbReference type="EMBL" id="CCXY01000047">
    <property type="protein sequence ID" value="CEG11360.1"/>
    <property type="molecule type" value="Genomic_DNA"/>
</dbReference>
<dbReference type="GO" id="GO:0005524">
    <property type="term" value="F:ATP binding"/>
    <property type="evidence" value="ECO:0007669"/>
    <property type="project" value="UniProtKB-KW"/>
</dbReference>
<dbReference type="EC" id="6.1.1.9" evidence="2"/>
<dbReference type="GO" id="GO:0005829">
    <property type="term" value="C:cytosol"/>
    <property type="evidence" value="ECO:0007669"/>
    <property type="project" value="TreeGrafter"/>
</dbReference>
<dbReference type="SUPFAM" id="SSF50677">
    <property type="entry name" value="ValRS/IleRS/LeuRS editing domain"/>
    <property type="match status" value="1"/>
</dbReference>
<dbReference type="NCBIfam" id="NF009687">
    <property type="entry name" value="PRK13208.1"/>
    <property type="match status" value="1"/>
</dbReference>
<dbReference type="PANTHER" id="PTHR11946">
    <property type="entry name" value="VALYL-TRNA SYNTHETASES"/>
    <property type="match status" value="1"/>
</dbReference>
<dbReference type="InterPro" id="IPR001412">
    <property type="entry name" value="aa-tRNA-synth_I_CS"/>
</dbReference>
<comment type="catalytic activity">
    <reaction evidence="10">
        <text>tRNA(Val) + L-valine + ATP = L-valyl-tRNA(Val) + AMP + diphosphate</text>
        <dbReference type="Rhea" id="RHEA:10704"/>
        <dbReference type="Rhea" id="RHEA-COMP:9672"/>
        <dbReference type="Rhea" id="RHEA-COMP:9708"/>
        <dbReference type="ChEBI" id="CHEBI:30616"/>
        <dbReference type="ChEBI" id="CHEBI:33019"/>
        <dbReference type="ChEBI" id="CHEBI:57762"/>
        <dbReference type="ChEBI" id="CHEBI:78442"/>
        <dbReference type="ChEBI" id="CHEBI:78537"/>
        <dbReference type="ChEBI" id="CHEBI:456215"/>
        <dbReference type="EC" id="6.1.1.9"/>
    </reaction>
</comment>
<comment type="subcellular location">
    <subcellularLocation>
        <location evidence="1">Cytoplasm</location>
    </subcellularLocation>
</comment>
<feature type="domain" description="Aminoacyl-tRNA synthetase class Ia" evidence="11">
    <location>
        <begin position="15"/>
        <end position="567"/>
    </location>
</feature>
<dbReference type="Gene3D" id="3.40.50.620">
    <property type="entry name" value="HUPs"/>
    <property type="match status" value="2"/>
</dbReference>
<dbReference type="FunFam" id="3.40.50.620:FF:000192">
    <property type="entry name" value="Valine--tRNA ligase"/>
    <property type="match status" value="1"/>
</dbReference>
<evidence type="ECO:0000256" key="1">
    <source>
        <dbReference type="ARBA" id="ARBA00004496"/>
    </source>
</evidence>
<keyword evidence="4 13" id="KW-0436">Ligase</keyword>
<dbReference type="GO" id="GO:0006438">
    <property type="term" value="P:valyl-tRNA aminoacylation"/>
    <property type="evidence" value="ECO:0007669"/>
    <property type="project" value="InterPro"/>
</dbReference>
<dbReference type="HAMAP" id="MF_02005">
    <property type="entry name" value="Val_tRNA_synth_type2"/>
    <property type="match status" value="1"/>
</dbReference>
<keyword evidence="7" id="KW-0648">Protein biosynthesis</keyword>
<evidence type="ECO:0000256" key="4">
    <source>
        <dbReference type="ARBA" id="ARBA00022598"/>
    </source>
</evidence>
<evidence type="ECO:0000256" key="8">
    <source>
        <dbReference type="ARBA" id="ARBA00023146"/>
    </source>
</evidence>
<evidence type="ECO:0000259" key="11">
    <source>
        <dbReference type="Pfam" id="PF00133"/>
    </source>
</evidence>
<dbReference type="PRINTS" id="PR00986">
    <property type="entry name" value="TRNASYNTHVAL"/>
</dbReference>
<dbReference type="InterPro" id="IPR009008">
    <property type="entry name" value="Val/Leu/Ile-tRNA-synth_edit"/>
</dbReference>
<dbReference type="Gene3D" id="1.10.730.10">
    <property type="entry name" value="Isoleucyl-tRNA Synthetase, Domain 1"/>
    <property type="match status" value="1"/>
</dbReference>
<keyword evidence="8" id="KW-0030">Aminoacyl-tRNA synthetase</keyword>
<dbReference type="GO" id="GO:0002161">
    <property type="term" value="F:aminoacyl-tRNA deacylase activity"/>
    <property type="evidence" value="ECO:0007669"/>
    <property type="project" value="InterPro"/>
</dbReference>
<dbReference type="Pfam" id="PF00133">
    <property type="entry name" value="tRNA-synt_1"/>
    <property type="match status" value="1"/>
</dbReference>
<dbReference type="AlphaFoldDB" id="A0A098E8P9"/>
<dbReference type="SUPFAM" id="SSF52374">
    <property type="entry name" value="Nucleotidylyl transferase"/>
    <property type="match status" value="1"/>
</dbReference>
<evidence type="ECO:0000256" key="7">
    <source>
        <dbReference type="ARBA" id="ARBA00022917"/>
    </source>
</evidence>